<reference evidence="2 3" key="1">
    <citation type="submission" date="2015-01" db="EMBL/GenBank/DDBJ databases">
        <title>Genome Assembly of Bacillus badius MTCC 1458.</title>
        <authorList>
            <person name="Verma A."/>
            <person name="Khatri I."/>
            <person name="Mual P."/>
            <person name="Subramanian S."/>
            <person name="Krishnamurthi S."/>
        </authorList>
    </citation>
    <scope>NUCLEOTIDE SEQUENCE [LARGE SCALE GENOMIC DNA]</scope>
    <source>
        <strain evidence="2 3">MTCC 1458</strain>
    </source>
</reference>
<dbReference type="RefSeq" id="WP_041113279.1">
    <property type="nucleotide sequence ID" value="NZ_JARTHD010000004.1"/>
</dbReference>
<dbReference type="Pfam" id="PF06691">
    <property type="entry name" value="DUF1189"/>
    <property type="match status" value="1"/>
</dbReference>
<evidence type="ECO:0000313" key="3">
    <source>
        <dbReference type="Proteomes" id="UP000031982"/>
    </source>
</evidence>
<feature type="transmembrane region" description="Helical" evidence="1">
    <location>
        <begin position="153"/>
        <end position="171"/>
    </location>
</feature>
<feature type="transmembrane region" description="Helical" evidence="1">
    <location>
        <begin position="206"/>
        <end position="227"/>
    </location>
</feature>
<protein>
    <submittedName>
        <fullName evidence="2">Arginine/ornithine antiporter ArcD</fullName>
    </submittedName>
</protein>
<evidence type="ECO:0000313" key="2">
    <source>
        <dbReference type="EMBL" id="KIL79699.1"/>
    </source>
</evidence>
<evidence type="ECO:0000256" key="1">
    <source>
        <dbReference type="SAM" id="Phobius"/>
    </source>
</evidence>
<organism evidence="2 3">
    <name type="scientific">Bacillus badius</name>
    <dbReference type="NCBI Taxonomy" id="1455"/>
    <lineage>
        <taxon>Bacteria</taxon>
        <taxon>Bacillati</taxon>
        <taxon>Bacillota</taxon>
        <taxon>Bacilli</taxon>
        <taxon>Bacillales</taxon>
        <taxon>Bacillaceae</taxon>
        <taxon>Pseudobacillus</taxon>
    </lineage>
</organism>
<name>A0ABR5AY82_BACBA</name>
<accession>A0ABR5AY82</accession>
<dbReference type="Proteomes" id="UP000031982">
    <property type="component" value="Unassembled WGS sequence"/>
</dbReference>
<dbReference type="EMBL" id="JXLP01000002">
    <property type="protein sequence ID" value="KIL79699.1"/>
    <property type="molecule type" value="Genomic_DNA"/>
</dbReference>
<keyword evidence="1" id="KW-0472">Membrane</keyword>
<proteinExistence type="predicted"/>
<keyword evidence="1" id="KW-0812">Transmembrane</keyword>
<comment type="caution">
    <text evidence="2">The sequence shown here is derived from an EMBL/GenBank/DDBJ whole genome shotgun (WGS) entry which is preliminary data.</text>
</comment>
<keyword evidence="3" id="KW-1185">Reference proteome</keyword>
<keyword evidence="1" id="KW-1133">Transmembrane helix</keyword>
<gene>
    <name evidence="2" type="ORF">SD77_2153</name>
</gene>
<dbReference type="InterPro" id="IPR009574">
    <property type="entry name" value="DUF1189"/>
</dbReference>
<feature type="transmembrane region" description="Helical" evidence="1">
    <location>
        <begin position="233"/>
        <end position="250"/>
    </location>
</feature>
<sequence length="262" mass="29336">MNIFQQLWKSLYSPKMISFFRFQGIGKTIAYVFLLTLIASLPFIIQFSLLATSGLSSLKEAVKEELPPFTIEQGQLTANEVESIWMKKGTIDIVFDPAGTVSAEDVAKKTEAMGLLKTELVLSIGGQVQTISYNFPGIGTIHKEDIIDYIQSIQAYSAIIFPVLFIIYYLFTAALYFIKVSIFAAIGMLFKQLTGRKLFYRQSWRLAAYAMTPAIVLFSLLHIAGIILPFSLLIDWLLTGLMLFLAVRSIPLPKAKKQPEAQ</sequence>
<feature type="transmembrane region" description="Helical" evidence="1">
    <location>
        <begin position="29"/>
        <end position="50"/>
    </location>
</feature>